<dbReference type="AlphaFoldDB" id="A0A4Y9XQ89"/>
<feature type="region of interest" description="Disordered" evidence="1">
    <location>
        <begin position="26"/>
        <end position="53"/>
    </location>
</feature>
<dbReference type="Proteomes" id="UP000298390">
    <property type="component" value="Unassembled WGS sequence"/>
</dbReference>
<gene>
    <name evidence="2" type="ORF">EVJ58_g9994</name>
</gene>
<sequence length="74" mass="7940">MRGTHNASDESMLALTQVHFLEVAYTLPEPNTGNEDPFPPPQNVNDADDDAGGFTYAPAVSRLRKVLASLTPLG</sequence>
<proteinExistence type="predicted"/>
<evidence type="ECO:0000313" key="3">
    <source>
        <dbReference type="Proteomes" id="UP000298390"/>
    </source>
</evidence>
<evidence type="ECO:0000256" key="1">
    <source>
        <dbReference type="SAM" id="MobiDB-lite"/>
    </source>
</evidence>
<dbReference type="EMBL" id="SEKV01000969">
    <property type="protein sequence ID" value="TFY52474.1"/>
    <property type="molecule type" value="Genomic_DNA"/>
</dbReference>
<reference evidence="2 3" key="1">
    <citation type="submission" date="2019-01" db="EMBL/GenBank/DDBJ databases">
        <title>Genome sequencing of the rare red list fungi Fomitopsis rosea.</title>
        <authorList>
            <person name="Buettner E."/>
            <person name="Kellner H."/>
        </authorList>
    </citation>
    <scope>NUCLEOTIDE SEQUENCE [LARGE SCALE GENOMIC DNA]</scope>
    <source>
        <strain evidence="2 3">DSM 105464</strain>
    </source>
</reference>
<accession>A0A4Y9XQ89</accession>
<comment type="caution">
    <text evidence="2">The sequence shown here is derived from an EMBL/GenBank/DDBJ whole genome shotgun (WGS) entry which is preliminary data.</text>
</comment>
<evidence type="ECO:0000313" key="2">
    <source>
        <dbReference type="EMBL" id="TFY52474.1"/>
    </source>
</evidence>
<organism evidence="2 3">
    <name type="scientific">Rhodofomes roseus</name>
    <dbReference type="NCBI Taxonomy" id="34475"/>
    <lineage>
        <taxon>Eukaryota</taxon>
        <taxon>Fungi</taxon>
        <taxon>Dikarya</taxon>
        <taxon>Basidiomycota</taxon>
        <taxon>Agaricomycotina</taxon>
        <taxon>Agaricomycetes</taxon>
        <taxon>Polyporales</taxon>
        <taxon>Rhodofomes</taxon>
    </lineage>
</organism>
<name>A0A4Y9XQ89_9APHY</name>
<protein>
    <submittedName>
        <fullName evidence="2">Uncharacterized protein</fullName>
    </submittedName>
</protein>